<dbReference type="EMBL" id="JAHXZJ010000001">
    <property type="protein sequence ID" value="KAH0567661.1"/>
    <property type="molecule type" value="Genomic_DNA"/>
</dbReference>
<reference evidence="1 2" key="1">
    <citation type="journal article" date="2021" name="J. Hered.">
        <title>A chromosome-level genome assembly of the parasitoid wasp, Cotesia glomerata (Hymenoptera: Braconidae).</title>
        <authorList>
            <person name="Pinto B.J."/>
            <person name="Weis J.J."/>
            <person name="Gamble T."/>
            <person name="Ode P.J."/>
            <person name="Paul R."/>
            <person name="Zaspel J.M."/>
        </authorList>
    </citation>
    <scope>NUCLEOTIDE SEQUENCE [LARGE SCALE GENOMIC DNA]</scope>
    <source>
        <strain evidence="1">CgM1</strain>
    </source>
</reference>
<comment type="caution">
    <text evidence="1">The sequence shown here is derived from an EMBL/GenBank/DDBJ whole genome shotgun (WGS) entry which is preliminary data.</text>
</comment>
<proteinExistence type="predicted"/>
<keyword evidence="2" id="KW-1185">Reference proteome</keyword>
<evidence type="ECO:0000313" key="2">
    <source>
        <dbReference type="Proteomes" id="UP000826195"/>
    </source>
</evidence>
<name>A0AAV7J4Q3_COTGL</name>
<gene>
    <name evidence="1" type="ORF">KQX54_011399</name>
</gene>
<evidence type="ECO:0000313" key="1">
    <source>
        <dbReference type="EMBL" id="KAH0567661.1"/>
    </source>
</evidence>
<sequence length="342" mass="39266">MDLLLNSWNLGKLYPIFITNDITDLDTLKEFIENSNDEIKREVLKSIGLLLRLKKKFRDHSEKLSDPGSEFQDTDTKPTLGITDANFESSAGSSSLHTDNASIVTSIDISDLPVISETDLQEPEQLLIVNSTSTSKRDSKLVNFDLRKILEDHPIGRALLRTALSNIPLEAQWQSYLCEIIVIHFLKSKKELVNDDFDKISKKIVEIFPNQCTQIYYVPTVKKTYSKRIKSEISKEKLVDKWRNINTIIRSLENLTVNILKDHIDEPQTSSPLASKQWLVNNREDADVLIHWDLSYDLRREEVENKKYLSAIDIFNDWPILKETIGSKLVNVMSKNFLGDSN</sequence>
<organism evidence="1 2">
    <name type="scientific">Cotesia glomerata</name>
    <name type="common">Lepidopteran parasitic wasp</name>
    <name type="synonym">Apanteles glomeratus</name>
    <dbReference type="NCBI Taxonomy" id="32391"/>
    <lineage>
        <taxon>Eukaryota</taxon>
        <taxon>Metazoa</taxon>
        <taxon>Ecdysozoa</taxon>
        <taxon>Arthropoda</taxon>
        <taxon>Hexapoda</taxon>
        <taxon>Insecta</taxon>
        <taxon>Pterygota</taxon>
        <taxon>Neoptera</taxon>
        <taxon>Endopterygota</taxon>
        <taxon>Hymenoptera</taxon>
        <taxon>Apocrita</taxon>
        <taxon>Ichneumonoidea</taxon>
        <taxon>Braconidae</taxon>
        <taxon>Microgastrinae</taxon>
        <taxon>Cotesia</taxon>
    </lineage>
</organism>
<accession>A0AAV7J4Q3</accession>
<dbReference type="AlphaFoldDB" id="A0AAV7J4Q3"/>
<dbReference type="Proteomes" id="UP000826195">
    <property type="component" value="Unassembled WGS sequence"/>
</dbReference>
<protein>
    <submittedName>
        <fullName evidence="1">Uncharacterized protein</fullName>
    </submittedName>
</protein>